<comment type="caution">
    <text evidence="11">The sequence shown here is derived from an EMBL/GenBank/DDBJ whole genome shotgun (WGS) entry which is preliminary data.</text>
</comment>
<keyword evidence="5 8" id="KW-0804">Transcription</keyword>
<dbReference type="Proteomes" id="UP001316803">
    <property type="component" value="Unassembled WGS sequence"/>
</dbReference>
<proteinExistence type="inferred from homology"/>
<feature type="compositionally biased region" description="Basic and acidic residues" evidence="10">
    <location>
        <begin position="195"/>
        <end position="204"/>
    </location>
</feature>
<evidence type="ECO:0000313" key="12">
    <source>
        <dbReference type="Proteomes" id="UP001316803"/>
    </source>
</evidence>
<name>A0AAN8F2M0_9EURO</name>
<gene>
    <name evidence="8" type="primary">MED4</name>
    <name evidence="11" type="ORF">OHC33_003970</name>
</gene>
<feature type="compositionally biased region" description="Basic and acidic residues" evidence="10">
    <location>
        <begin position="150"/>
        <end position="160"/>
    </location>
</feature>
<evidence type="ECO:0000256" key="3">
    <source>
        <dbReference type="ARBA" id="ARBA00020629"/>
    </source>
</evidence>
<dbReference type="Pfam" id="PF10018">
    <property type="entry name" value="Med4"/>
    <property type="match status" value="1"/>
</dbReference>
<comment type="subunit">
    <text evidence="8">Component of the Mediator complex.</text>
</comment>
<evidence type="ECO:0000256" key="1">
    <source>
        <dbReference type="ARBA" id="ARBA00004123"/>
    </source>
</evidence>
<dbReference type="GO" id="GO:0003712">
    <property type="term" value="F:transcription coregulator activity"/>
    <property type="evidence" value="ECO:0007669"/>
    <property type="project" value="InterPro"/>
</dbReference>
<keyword evidence="4 8" id="KW-0805">Transcription regulation</keyword>
<comment type="similarity">
    <text evidence="2 8">Belongs to the Mediator complex subunit 4 family.</text>
</comment>
<dbReference type="InterPro" id="IPR019258">
    <property type="entry name" value="Mediator_Med4"/>
</dbReference>
<dbReference type="PANTHER" id="PTHR13208:SF2">
    <property type="entry name" value="MEDIATOR OF RNA POLYMERASE II TRANSCRIPTION SUBUNIT 4"/>
    <property type="match status" value="1"/>
</dbReference>
<evidence type="ECO:0000256" key="10">
    <source>
        <dbReference type="SAM" id="MobiDB-lite"/>
    </source>
</evidence>
<comment type="subcellular location">
    <subcellularLocation>
        <location evidence="1 8">Nucleus</location>
    </subcellularLocation>
</comment>
<dbReference type="EMBL" id="JAKLMC020000007">
    <property type="protein sequence ID" value="KAK5955288.1"/>
    <property type="molecule type" value="Genomic_DNA"/>
</dbReference>
<keyword evidence="8" id="KW-0010">Activator</keyword>
<keyword evidence="6 8" id="KW-0539">Nucleus</keyword>
<evidence type="ECO:0000256" key="5">
    <source>
        <dbReference type="ARBA" id="ARBA00023163"/>
    </source>
</evidence>
<organism evidence="11 12">
    <name type="scientific">Knufia fluminis</name>
    <dbReference type="NCBI Taxonomy" id="191047"/>
    <lineage>
        <taxon>Eukaryota</taxon>
        <taxon>Fungi</taxon>
        <taxon>Dikarya</taxon>
        <taxon>Ascomycota</taxon>
        <taxon>Pezizomycotina</taxon>
        <taxon>Eurotiomycetes</taxon>
        <taxon>Chaetothyriomycetidae</taxon>
        <taxon>Chaetothyriales</taxon>
        <taxon>Trichomeriaceae</taxon>
        <taxon>Knufia</taxon>
    </lineage>
</organism>
<reference evidence="11 12" key="1">
    <citation type="submission" date="2022-12" db="EMBL/GenBank/DDBJ databases">
        <title>Genomic features and morphological characterization of a novel Knufia sp. strain isolated from spacecraft assembly facility.</title>
        <authorList>
            <person name="Teixeira M."/>
            <person name="Chander A.M."/>
            <person name="Stajich J.E."/>
            <person name="Venkateswaran K."/>
        </authorList>
    </citation>
    <scope>NUCLEOTIDE SEQUENCE [LARGE SCALE GENOMIC DNA]</scope>
    <source>
        <strain evidence="11 12">FJI-L2-BK-P2</strain>
    </source>
</reference>
<dbReference type="GO" id="GO:0016592">
    <property type="term" value="C:mediator complex"/>
    <property type="evidence" value="ECO:0007669"/>
    <property type="project" value="InterPro"/>
</dbReference>
<evidence type="ECO:0000256" key="6">
    <source>
        <dbReference type="ARBA" id="ARBA00023242"/>
    </source>
</evidence>
<feature type="compositionally biased region" description="Acidic residues" evidence="10">
    <location>
        <begin position="299"/>
        <end position="309"/>
    </location>
</feature>
<comment type="function">
    <text evidence="8">Component of the Mediator complex, a coactivator involved in the regulated transcription of nearly all RNA polymerase II-dependent genes. Mediator functions as a bridge to convey information from gene-specific regulatory proteins to the basal RNA polymerase II transcription machinery. Mediator is recruited to promoters by direct interactions with regulatory proteins and serves as a scaffold for the assembly of a functional preinitiation complex with RNA polymerase II and the general transcription factors.</text>
</comment>
<evidence type="ECO:0000256" key="4">
    <source>
        <dbReference type="ARBA" id="ARBA00023015"/>
    </source>
</evidence>
<dbReference type="GO" id="GO:0006357">
    <property type="term" value="P:regulation of transcription by RNA polymerase II"/>
    <property type="evidence" value="ECO:0007669"/>
    <property type="project" value="InterPro"/>
</dbReference>
<protein>
    <recommendedName>
        <fullName evidence="3 8">Mediator of RNA polymerase II transcription subunit 4</fullName>
    </recommendedName>
    <alternativeName>
        <fullName evidence="7 8">Mediator complex subunit 4</fullName>
    </alternativeName>
</protein>
<feature type="compositionally biased region" description="Polar residues" evidence="10">
    <location>
        <begin position="178"/>
        <end position="189"/>
    </location>
</feature>
<sequence>MDQKLLAPLNALEASLNSLVQSLTTTNTFTAAPKAARDIVVADDDLTEALVELKKHQDNYNEILRLRAEKDALQQKLKDTVFEAWKLRTALGDIHPSILDDSEEEEEEAKKYNSVDYETLLSFASRIGKHNAIASQEAEKEAERRYIEARRKRDEEKDKSQPATNGSHAEDASAEARPTTSQSMHTQEVQARMQVIREARDLQRSFKTAPFPSGEDLRKGELGRLQLLREQHGEPTVDAAVEKMVRESEMKRPEDKQEPKPRPVPEPAPEGSRPETTGQPSQPRPPPPPPKPRKKIDLDFPEADDDDDE</sequence>
<feature type="coiled-coil region" evidence="9">
    <location>
        <begin position="56"/>
        <end position="83"/>
    </location>
</feature>
<feature type="compositionally biased region" description="Basic and acidic residues" evidence="10">
    <location>
        <begin position="215"/>
        <end position="263"/>
    </location>
</feature>
<accession>A0AAN8F2M0</accession>
<evidence type="ECO:0000256" key="7">
    <source>
        <dbReference type="ARBA" id="ARBA00031257"/>
    </source>
</evidence>
<dbReference type="GO" id="GO:0070847">
    <property type="term" value="C:core mediator complex"/>
    <property type="evidence" value="ECO:0007669"/>
    <property type="project" value="TreeGrafter"/>
</dbReference>
<keyword evidence="12" id="KW-1185">Reference proteome</keyword>
<dbReference type="AlphaFoldDB" id="A0AAN8F2M0"/>
<evidence type="ECO:0000313" key="11">
    <source>
        <dbReference type="EMBL" id="KAK5955288.1"/>
    </source>
</evidence>
<dbReference type="PANTHER" id="PTHR13208">
    <property type="entry name" value="MEDIATOR OF RNA POLYMERASE II TRANSCRIPTION SUBUNIT 4"/>
    <property type="match status" value="1"/>
</dbReference>
<evidence type="ECO:0000256" key="8">
    <source>
        <dbReference type="RuleBase" id="RU364141"/>
    </source>
</evidence>
<feature type="region of interest" description="Disordered" evidence="10">
    <location>
        <begin position="150"/>
        <end position="309"/>
    </location>
</feature>
<evidence type="ECO:0000256" key="9">
    <source>
        <dbReference type="SAM" id="Coils"/>
    </source>
</evidence>
<evidence type="ECO:0000256" key="2">
    <source>
        <dbReference type="ARBA" id="ARBA00009626"/>
    </source>
</evidence>
<keyword evidence="9" id="KW-0175">Coiled coil</keyword>